<evidence type="ECO:0000313" key="3">
    <source>
        <dbReference type="Proteomes" id="UP000035680"/>
    </source>
</evidence>
<dbReference type="Proteomes" id="UP000035680">
    <property type="component" value="Unassembled WGS sequence"/>
</dbReference>
<dbReference type="FunFam" id="3.80.10.10:FF:000168">
    <property type="entry name" value="Distal membrane arm assembly complex 2"/>
    <property type="match status" value="1"/>
</dbReference>
<sequence>MNNTLHLVNTTKILYNPPRNSIHFWKQFKRWQDLDKEYKKERKLEESKKNYIRLNDGFYISPERETDVMPKKDTIDMTRRESGTMALELMTQQTQMRYLDHSIDNIKRYKAYEHFQHLQYDQRFIPERLLFLGPDLAAAYFIVHRGGTVKFFDDNTWIRRDSKGRYSLPPRRVPGLYLEAIDASNTELMFEGFDNLYDLSKLRLLSVSNCKYVDDWTLSRIGTMFSESLEMLDLSNCKKISSKGIMGLRNLKKLKYLRLNGLNDPQGIAKATIMLEESIPGLVVIGVDYEAALEGFQKDKMLLQHERASIDAKGNIHIEDDKGELYYIKGCVNERPTVDDNDLPIITNTIRVDVPKMSDVEFEELDRLSEGKLRHLLVGSPSAYSWSDAVETILSFEEKYKLKRGEIVDPKLLPISKRQDVIKEVEKLEAAKLEKAESNVKQLKSS</sequence>
<keyword evidence="3" id="KW-1185">Reference proteome</keyword>
<organism evidence="3 4">
    <name type="scientific">Strongyloides venezuelensis</name>
    <name type="common">Threadworm</name>
    <dbReference type="NCBI Taxonomy" id="75913"/>
    <lineage>
        <taxon>Eukaryota</taxon>
        <taxon>Metazoa</taxon>
        <taxon>Ecdysozoa</taxon>
        <taxon>Nematoda</taxon>
        <taxon>Chromadorea</taxon>
        <taxon>Rhabditida</taxon>
        <taxon>Tylenchina</taxon>
        <taxon>Panagrolaimomorpha</taxon>
        <taxon>Strongyloidoidea</taxon>
        <taxon>Strongyloididae</taxon>
        <taxon>Strongyloides</taxon>
    </lineage>
</organism>
<dbReference type="WBParaSite" id="SVE_1613000.1">
    <property type="protein sequence ID" value="SVE_1613000.1"/>
    <property type="gene ID" value="SVE_1613000"/>
</dbReference>
<accession>A0A0K0FUW6</accession>
<dbReference type="SUPFAM" id="SSF52047">
    <property type="entry name" value="RNI-like"/>
    <property type="match status" value="1"/>
</dbReference>
<reference evidence="4" key="2">
    <citation type="submission" date="2015-08" db="UniProtKB">
        <authorList>
            <consortium name="WormBaseParasite"/>
        </authorList>
    </citation>
    <scope>IDENTIFICATION</scope>
</reference>
<evidence type="ECO:0000313" key="4">
    <source>
        <dbReference type="WBParaSite" id="SVE_1613000.1"/>
    </source>
</evidence>
<dbReference type="AlphaFoldDB" id="A0A0K0FUW6"/>
<dbReference type="InterPro" id="IPR032675">
    <property type="entry name" value="LRR_dom_sf"/>
</dbReference>
<evidence type="ECO:0000256" key="1">
    <source>
        <dbReference type="ARBA" id="ARBA00006901"/>
    </source>
</evidence>
<dbReference type="Gene3D" id="3.80.10.10">
    <property type="entry name" value="Ribonuclease Inhibitor"/>
    <property type="match status" value="1"/>
</dbReference>
<comment type="similarity">
    <text evidence="1">Belongs to the ATP synthase subunit s family.</text>
</comment>
<proteinExistence type="inferred from homology"/>
<protein>
    <recommendedName>
        <fullName evidence="2">ATP synthase subunit s-like protein</fullName>
    </recommendedName>
</protein>
<name>A0A0K0FUW6_STRVS</name>
<reference evidence="3" key="1">
    <citation type="submission" date="2014-07" db="EMBL/GenBank/DDBJ databases">
        <authorList>
            <person name="Martin A.A"/>
            <person name="De Silva N."/>
        </authorList>
    </citation>
    <scope>NUCLEOTIDE SEQUENCE</scope>
</reference>
<evidence type="ECO:0000256" key="2">
    <source>
        <dbReference type="ARBA" id="ARBA00076566"/>
    </source>
</evidence>
<dbReference type="STRING" id="75913.A0A0K0FUW6"/>